<evidence type="ECO:0000313" key="1">
    <source>
        <dbReference type="Proteomes" id="UP000095286"/>
    </source>
</evidence>
<name>A0AC35TPL6_9BILA</name>
<dbReference type="Proteomes" id="UP000095286">
    <property type="component" value="Unplaced"/>
</dbReference>
<proteinExistence type="predicted"/>
<accession>A0AC35TPL6</accession>
<organism evidence="1 2">
    <name type="scientific">Rhabditophanes sp. KR3021</name>
    <dbReference type="NCBI Taxonomy" id="114890"/>
    <lineage>
        <taxon>Eukaryota</taxon>
        <taxon>Metazoa</taxon>
        <taxon>Ecdysozoa</taxon>
        <taxon>Nematoda</taxon>
        <taxon>Chromadorea</taxon>
        <taxon>Rhabditida</taxon>
        <taxon>Tylenchina</taxon>
        <taxon>Panagrolaimomorpha</taxon>
        <taxon>Strongyloidoidea</taxon>
        <taxon>Alloionematidae</taxon>
        <taxon>Rhabditophanes</taxon>
    </lineage>
</organism>
<protein>
    <submittedName>
        <fullName evidence="2">DNTTIP1_dimer domain-containing protein</fullName>
    </submittedName>
</protein>
<dbReference type="WBParaSite" id="RSKR_0000308000.1">
    <property type="protein sequence ID" value="RSKR_0000308000.1"/>
    <property type="gene ID" value="RSKR_0000308000"/>
</dbReference>
<evidence type="ECO:0000313" key="2">
    <source>
        <dbReference type="WBParaSite" id="RSKR_0000308000.1"/>
    </source>
</evidence>
<reference evidence="2" key="1">
    <citation type="submission" date="2016-11" db="UniProtKB">
        <authorList>
            <consortium name="WormBaseParasite"/>
        </authorList>
    </citation>
    <scope>IDENTIFICATION</scope>
    <source>
        <strain evidence="2">KR3021</strain>
    </source>
</reference>
<sequence length="259" mass="29685">MTITEECVNRMFIDALEAAKNVFRPKNTHSKPKMCVSSQTMLELYETNERLEHAGESILSAQEHVLSNRHLQQGLKRTHPSDDDGSDGSDDNDTDKNNGLLPKKRGRPRKLDVDTGRCGTPIFHGTQPITAIEAEKYNPKRIYPSTKFVLYSKARKIIGKGRRDYVFQKNPRIFRYNADEFDKKWLFSQSCSTRLQGKVLVMILDDVEQMAEEENLSHSDIHEIKQSSFRLPPIILKKMCASMIEPYNALKSRVVDKPS</sequence>